<dbReference type="Proteomes" id="UP001220238">
    <property type="component" value="Chromosome"/>
</dbReference>
<dbReference type="EMBL" id="CP120206">
    <property type="protein sequence ID" value="WET43322.1"/>
    <property type="molecule type" value="Genomic_DNA"/>
</dbReference>
<gene>
    <name evidence="1" type="ORF">P2W56_07725</name>
</gene>
<proteinExistence type="predicted"/>
<evidence type="ECO:0000313" key="1">
    <source>
        <dbReference type="EMBL" id="WET43322.1"/>
    </source>
</evidence>
<sequence>MSCTMQRSVLDQVWSPTQHIALWLGAWLSGLENYDHLLDALDSLGGPTSVPGTFVLADAMVPNVIDCDADLDRSDMLRLLRAVTDAGDWHSDHRPLVRLILSGPGDAPALPAGTDAAEGARAAGSAIVIADAEPGWNHALVPVTSPVPGLLQWHWYTLEGHIPEPAYLSPGEADLQLADAARVAAATIAAMPRSPLTSSSSGTPKADPRLMVGMLDDHLDMAFVPDDVPRRALGVLARADRVSSILAVAQGSESGHGSAAFDAQLIPLWRKIRQARMSAVEYAIQEWTR</sequence>
<protein>
    <submittedName>
        <fullName evidence="1">Uncharacterized protein</fullName>
    </submittedName>
</protein>
<dbReference type="RefSeq" id="WP_235191254.1">
    <property type="nucleotide sequence ID" value="NZ_CP068168.1"/>
</dbReference>
<reference evidence="1" key="1">
    <citation type="submission" date="2023-03" db="EMBL/GenBank/DDBJ databases">
        <title>Corynebacterium amycolatum SB-1.</title>
        <authorList>
            <person name="Jo H."/>
        </authorList>
    </citation>
    <scope>NUCLEOTIDE SEQUENCE</scope>
    <source>
        <strain evidence="1">SB-1</strain>
    </source>
</reference>
<name>A0AB38XTG6_CORAY</name>
<evidence type="ECO:0000313" key="2">
    <source>
        <dbReference type="Proteomes" id="UP001220238"/>
    </source>
</evidence>
<organism evidence="1 2">
    <name type="scientific">Corynebacterium amycolatum</name>
    <dbReference type="NCBI Taxonomy" id="43765"/>
    <lineage>
        <taxon>Bacteria</taxon>
        <taxon>Bacillati</taxon>
        <taxon>Actinomycetota</taxon>
        <taxon>Actinomycetes</taxon>
        <taxon>Mycobacteriales</taxon>
        <taxon>Corynebacteriaceae</taxon>
        <taxon>Corynebacterium</taxon>
    </lineage>
</organism>
<accession>A0AB38XTG6</accession>
<dbReference type="AlphaFoldDB" id="A0AB38XTG6"/>